<proteinExistence type="predicted"/>
<keyword evidence="2" id="KW-1185">Reference proteome</keyword>
<accession>A0A6A6E4X2</accession>
<dbReference type="AlphaFoldDB" id="A0A6A6E4X2"/>
<protein>
    <submittedName>
        <fullName evidence="1">Uncharacterized protein</fullName>
    </submittedName>
</protein>
<evidence type="ECO:0000313" key="2">
    <source>
        <dbReference type="Proteomes" id="UP000800200"/>
    </source>
</evidence>
<evidence type="ECO:0000313" key="1">
    <source>
        <dbReference type="EMBL" id="KAF2186203.1"/>
    </source>
</evidence>
<reference evidence="1" key="1">
    <citation type="journal article" date="2020" name="Stud. Mycol.">
        <title>101 Dothideomycetes genomes: a test case for predicting lifestyles and emergence of pathogens.</title>
        <authorList>
            <person name="Haridas S."/>
            <person name="Albert R."/>
            <person name="Binder M."/>
            <person name="Bloem J."/>
            <person name="Labutti K."/>
            <person name="Salamov A."/>
            <person name="Andreopoulos B."/>
            <person name="Baker S."/>
            <person name="Barry K."/>
            <person name="Bills G."/>
            <person name="Bluhm B."/>
            <person name="Cannon C."/>
            <person name="Castanera R."/>
            <person name="Culley D."/>
            <person name="Daum C."/>
            <person name="Ezra D."/>
            <person name="Gonzalez J."/>
            <person name="Henrissat B."/>
            <person name="Kuo A."/>
            <person name="Liang C."/>
            <person name="Lipzen A."/>
            <person name="Lutzoni F."/>
            <person name="Magnuson J."/>
            <person name="Mondo S."/>
            <person name="Nolan M."/>
            <person name="Ohm R."/>
            <person name="Pangilinan J."/>
            <person name="Park H.-J."/>
            <person name="Ramirez L."/>
            <person name="Alfaro M."/>
            <person name="Sun H."/>
            <person name="Tritt A."/>
            <person name="Yoshinaga Y."/>
            <person name="Zwiers L.-H."/>
            <person name="Turgeon B."/>
            <person name="Goodwin S."/>
            <person name="Spatafora J."/>
            <person name="Crous P."/>
            <person name="Grigoriev I."/>
        </authorList>
    </citation>
    <scope>NUCLEOTIDE SEQUENCE</scope>
    <source>
        <strain evidence="1">CBS 207.26</strain>
    </source>
</reference>
<dbReference type="OrthoDB" id="496981at2759"/>
<gene>
    <name evidence="1" type="ORF">K469DRAFT_147475</name>
</gene>
<sequence length="100" mass="11636">MIPHEVKSLLFYQHCQAHSHSNSPYKSFWRSLLEPIQLTHSPGTAYLNCEVRQFIFTPNSTEQDAHIVETEESKKTRGASRVEDDLHVLEDLDRVEESRL</sequence>
<organism evidence="1 2">
    <name type="scientific">Zopfia rhizophila CBS 207.26</name>
    <dbReference type="NCBI Taxonomy" id="1314779"/>
    <lineage>
        <taxon>Eukaryota</taxon>
        <taxon>Fungi</taxon>
        <taxon>Dikarya</taxon>
        <taxon>Ascomycota</taxon>
        <taxon>Pezizomycotina</taxon>
        <taxon>Dothideomycetes</taxon>
        <taxon>Dothideomycetes incertae sedis</taxon>
        <taxon>Zopfiaceae</taxon>
        <taxon>Zopfia</taxon>
    </lineage>
</organism>
<name>A0A6A6E4X2_9PEZI</name>
<dbReference type="EMBL" id="ML994630">
    <property type="protein sequence ID" value="KAF2186203.1"/>
    <property type="molecule type" value="Genomic_DNA"/>
</dbReference>
<dbReference type="Proteomes" id="UP000800200">
    <property type="component" value="Unassembled WGS sequence"/>
</dbReference>